<feature type="domain" description="C2H2-type" evidence="10">
    <location>
        <begin position="341"/>
        <end position="368"/>
    </location>
</feature>
<feature type="compositionally biased region" description="Polar residues" evidence="9">
    <location>
        <begin position="671"/>
        <end position="682"/>
    </location>
</feature>
<feature type="region of interest" description="Disordered" evidence="9">
    <location>
        <begin position="635"/>
        <end position="713"/>
    </location>
</feature>
<evidence type="ECO:0000256" key="5">
    <source>
        <dbReference type="ARBA" id="ARBA00022833"/>
    </source>
</evidence>
<dbReference type="FunFam" id="3.30.160.60:FF:000446">
    <property type="entry name" value="Zinc finger protein"/>
    <property type="match status" value="1"/>
</dbReference>
<dbReference type="AlphaFoldDB" id="A0A6P4I6K1"/>
<evidence type="ECO:0000256" key="1">
    <source>
        <dbReference type="ARBA" id="ARBA00004123"/>
    </source>
</evidence>
<feature type="domain" description="C2H2-type" evidence="10">
    <location>
        <begin position="285"/>
        <end position="312"/>
    </location>
</feature>
<dbReference type="InterPro" id="IPR036236">
    <property type="entry name" value="Znf_C2H2_sf"/>
</dbReference>
<keyword evidence="3" id="KW-0677">Repeat</keyword>
<feature type="domain" description="C2H2-type" evidence="10">
    <location>
        <begin position="484"/>
        <end position="511"/>
    </location>
</feature>
<evidence type="ECO:0000256" key="4">
    <source>
        <dbReference type="ARBA" id="ARBA00022771"/>
    </source>
</evidence>
<keyword evidence="6" id="KW-0539">Nucleus</keyword>
<dbReference type="SUPFAM" id="SSF57667">
    <property type="entry name" value="beta-beta-alpha zinc fingers"/>
    <property type="match status" value="4"/>
</dbReference>
<dbReference type="SMART" id="SM00868">
    <property type="entry name" value="zf-AD"/>
    <property type="match status" value="1"/>
</dbReference>
<reference evidence="13" key="2">
    <citation type="submission" date="2025-08" db="UniProtKB">
        <authorList>
            <consortium name="RefSeq"/>
        </authorList>
    </citation>
    <scope>IDENTIFICATION</scope>
    <source>
        <strain evidence="13">14028-0561.14</strain>
        <tissue evidence="13">Whole fly</tissue>
    </source>
</reference>
<dbReference type="GO" id="GO:0008270">
    <property type="term" value="F:zinc ion binding"/>
    <property type="evidence" value="ECO:0007669"/>
    <property type="project" value="UniProtKB-UniRule"/>
</dbReference>
<dbReference type="Proteomes" id="UP001652661">
    <property type="component" value="Chromosome 2R"/>
</dbReference>
<feature type="domain" description="ZAD" evidence="11">
    <location>
        <begin position="16"/>
        <end position="93"/>
    </location>
</feature>
<keyword evidence="2 8" id="KW-0479">Metal-binding</keyword>
<feature type="domain" description="C2H2-type" evidence="10">
    <location>
        <begin position="538"/>
        <end position="566"/>
    </location>
</feature>
<feature type="binding site" evidence="8">
    <location>
        <position position="18"/>
    </location>
    <ligand>
        <name>Zn(2+)</name>
        <dbReference type="ChEBI" id="CHEBI:29105"/>
    </ligand>
</feature>
<keyword evidence="5 8" id="KW-0862">Zinc</keyword>
<evidence type="ECO:0000313" key="13">
    <source>
        <dbReference type="RefSeq" id="XP_017024562.1"/>
    </source>
</evidence>
<name>A0A6P4I6K1_DROKI</name>
<dbReference type="Pfam" id="PF00096">
    <property type="entry name" value="zf-C2H2"/>
    <property type="match status" value="5"/>
</dbReference>
<protein>
    <submittedName>
        <fullName evidence="13">Zinc finger protein pita</fullName>
    </submittedName>
</protein>
<evidence type="ECO:0000256" key="3">
    <source>
        <dbReference type="ARBA" id="ARBA00022737"/>
    </source>
</evidence>
<organism evidence="12 13">
    <name type="scientific">Drosophila kikkawai</name>
    <name type="common">Fruit fly</name>
    <dbReference type="NCBI Taxonomy" id="30033"/>
    <lineage>
        <taxon>Eukaryota</taxon>
        <taxon>Metazoa</taxon>
        <taxon>Ecdysozoa</taxon>
        <taxon>Arthropoda</taxon>
        <taxon>Hexapoda</taxon>
        <taxon>Insecta</taxon>
        <taxon>Pterygota</taxon>
        <taxon>Neoptera</taxon>
        <taxon>Endopterygota</taxon>
        <taxon>Diptera</taxon>
        <taxon>Brachycera</taxon>
        <taxon>Muscomorpha</taxon>
        <taxon>Ephydroidea</taxon>
        <taxon>Drosophilidae</taxon>
        <taxon>Drosophila</taxon>
        <taxon>Sophophora</taxon>
    </lineage>
</organism>
<dbReference type="PANTHER" id="PTHR16515:SF66">
    <property type="entry name" value="C2H2-TYPE DOMAIN-CONTAINING PROTEIN"/>
    <property type="match status" value="1"/>
</dbReference>
<gene>
    <name evidence="13" type="primary">pita</name>
</gene>
<evidence type="ECO:0000256" key="8">
    <source>
        <dbReference type="PROSITE-ProRule" id="PRU01263"/>
    </source>
</evidence>
<feature type="compositionally biased region" description="Acidic residues" evidence="9">
    <location>
        <begin position="635"/>
        <end position="644"/>
    </location>
</feature>
<keyword evidence="4 7" id="KW-0863">Zinc-finger</keyword>
<proteinExistence type="predicted"/>
<dbReference type="InterPro" id="IPR050331">
    <property type="entry name" value="Zinc_finger"/>
</dbReference>
<keyword evidence="12" id="KW-1185">Reference proteome</keyword>
<dbReference type="InterPro" id="IPR013087">
    <property type="entry name" value="Znf_C2H2_type"/>
</dbReference>
<sequence>MAQSAALREASLGLKKVCRFCLSDQKLASIFVENTRIKTSANLALQIMAITAIEVFDGDGMPGYICLDCRLLFEHCYRFKQMCKRAETLIRQYPLTGTWPAPLEKPRAPMIANQAVPPKNVTAVTVTSPESKPKKLLNTMAKSNKAIIENVQVLETSLLNKNATAGGAPIGRKAQAYELKVENNQDLTIDDVHSMMEDMANELQDEIVQPPAKNSPSKPKLLNKSSIRILNKGPAAPLEPRIATPQVHRDESGNVAIVTEILDPGKIISPNDLIKNAEKVATNVFPCPDCDRSFPLQQLLDIHMVNHKRERSFQCPDCERSFFSKYDLQKHTFVHTGERPFQCTICSRAFTRKALLHRHERTHTDIPKFICVFCEKPFISRQEMETHAERHTKKRPFHCGVCSKSFAFKQGLERHEVIHKTNLPFPCQHCNRSFPTSSKLARHLVAHAGKRAYPCKYCSKSYILSHHLSRHLRMHKQSTSEASFVCSECKDTFTTYDQLLEHSLTHAQDTLKCPLCRENIEYADDVEAHMAQHKTERFACEFCDHIFLSEARLRNHIEDDHVVDMMPYQNDEVEGAESVEGVEAAESIGVEGAESVEGVGEKAEGEEALEEVYDAVGIKAEEEFITEYLEDDSLEDDHLDDSDGSFEPPPKQKKLVKESTEGKRQTRSQDKSGTISKISPKTMNIKKETKSPPARSGRFLTISGKITNKKSPK</sequence>
<dbReference type="GO" id="GO:0010468">
    <property type="term" value="P:regulation of gene expression"/>
    <property type="evidence" value="ECO:0007669"/>
    <property type="project" value="TreeGrafter"/>
</dbReference>
<dbReference type="Pfam" id="PF13912">
    <property type="entry name" value="zf-C2H2_6"/>
    <property type="match status" value="1"/>
</dbReference>
<evidence type="ECO:0000256" key="7">
    <source>
        <dbReference type="PROSITE-ProRule" id="PRU00042"/>
    </source>
</evidence>
<feature type="compositionally biased region" description="Basic and acidic residues" evidence="9">
    <location>
        <begin position="655"/>
        <end position="670"/>
    </location>
</feature>
<comment type="subcellular location">
    <subcellularLocation>
        <location evidence="1">Nucleus</location>
    </subcellularLocation>
</comment>
<feature type="binding site" evidence="8">
    <location>
        <position position="69"/>
    </location>
    <ligand>
        <name>Zn(2+)</name>
        <dbReference type="ChEBI" id="CHEBI:29105"/>
    </ligand>
</feature>
<dbReference type="RefSeq" id="XP_017024562.1">
    <property type="nucleotide sequence ID" value="XM_017169073.3"/>
</dbReference>
<dbReference type="PROSITE" id="PS00028">
    <property type="entry name" value="ZINC_FINGER_C2H2_1"/>
    <property type="match status" value="10"/>
</dbReference>
<feature type="binding site" evidence="8">
    <location>
        <position position="21"/>
    </location>
    <ligand>
        <name>Zn(2+)</name>
        <dbReference type="ChEBI" id="CHEBI:29105"/>
    </ligand>
</feature>
<dbReference type="PROSITE" id="PS50157">
    <property type="entry name" value="ZINC_FINGER_C2H2_2"/>
    <property type="match status" value="9"/>
</dbReference>
<evidence type="ECO:0000256" key="6">
    <source>
        <dbReference type="ARBA" id="ARBA00023242"/>
    </source>
</evidence>
<dbReference type="Gene3D" id="3.30.160.60">
    <property type="entry name" value="Classic Zinc Finger"/>
    <property type="match status" value="6"/>
</dbReference>
<evidence type="ECO:0000313" key="12">
    <source>
        <dbReference type="Proteomes" id="UP001652661"/>
    </source>
</evidence>
<dbReference type="Pfam" id="PF07776">
    <property type="entry name" value="zf-AD"/>
    <property type="match status" value="1"/>
</dbReference>
<dbReference type="InterPro" id="IPR012934">
    <property type="entry name" value="Znf_AD"/>
</dbReference>
<dbReference type="GO" id="GO:0003677">
    <property type="term" value="F:DNA binding"/>
    <property type="evidence" value="ECO:0007669"/>
    <property type="project" value="UniProtKB-KW"/>
</dbReference>
<feature type="domain" description="C2H2-type" evidence="10">
    <location>
        <begin position="369"/>
        <end position="396"/>
    </location>
</feature>
<feature type="domain" description="C2H2-type" evidence="10">
    <location>
        <begin position="313"/>
        <end position="340"/>
    </location>
</feature>
<dbReference type="Gene3D" id="3.40.1800.20">
    <property type="match status" value="1"/>
</dbReference>
<dbReference type="PROSITE" id="PS51915">
    <property type="entry name" value="ZAD"/>
    <property type="match status" value="1"/>
</dbReference>
<evidence type="ECO:0000259" key="11">
    <source>
        <dbReference type="PROSITE" id="PS51915"/>
    </source>
</evidence>
<dbReference type="SMART" id="SM00355">
    <property type="entry name" value="ZnF_C2H2"/>
    <property type="match status" value="10"/>
</dbReference>
<reference evidence="12" key="1">
    <citation type="submission" date="2025-05" db="UniProtKB">
        <authorList>
            <consortium name="RefSeq"/>
        </authorList>
    </citation>
    <scope>NUCLEOTIDE SEQUENCE [LARGE SCALE GENOMIC DNA]</scope>
    <source>
        <strain evidence="12">14028-0561.14</strain>
    </source>
</reference>
<feature type="domain" description="C2H2-type" evidence="10">
    <location>
        <begin position="425"/>
        <end position="452"/>
    </location>
</feature>
<feature type="domain" description="C2H2-type" evidence="10">
    <location>
        <begin position="453"/>
        <end position="480"/>
    </location>
</feature>
<feature type="binding site" evidence="8">
    <location>
        <position position="66"/>
    </location>
    <ligand>
        <name>Zn(2+)</name>
        <dbReference type="ChEBI" id="CHEBI:29105"/>
    </ligand>
</feature>
<evidence type="ECO:0000256" key="2">
    <source>
        <dbReference type="ARBA" id="ARBA00022723"/>
    </source>
</evidence>
<accession>A0A6P4I6K1</accession>
<dbReference type="SUPFAM" id="SSF57716">
    <property type="entry name" value="Glucocorticoid receptor-like (DNA-binding domain)"/>
    <property type="match status" value="1"/>
</dbReference>
<feature type="domain" description="C2H2-type" evidence="10">
    <location>
        <begin position="397"/>
        <end position="424"/>
    </location>
</feature>
<dbReference type="GO" id="GO:0005634">
    <property type="term" value="C:nucleus"/>
    <property type="evidence" value="ECO:0007669"/>
    <property type="project" value="UniProtKB-SubCell"/>
</dbReference>
<evidence type="ECO:0000256" key="9">
    <source>
        <dbReference type="SAM" id="MobiDB-lite"/>
    </source>
</evidence>
<dbReference type="PANTHER" id="PTHR16515">
    <property type="entry name" value="PR DOMAIN ZINC FINGER PROTEIN"/>
    <property type="match status" value="1"/>
</dbReference>
<evidence type="ECO:0000259" key="10">
    <source>
        <dbReference type="PROSITE" id="PS50157"/>
    </source>
</evidence>
<dbReference type="OrthoDB" id="6077919at2759"/>
<dbReference type="OMA" id="RFCLTEQ"/>